<dbReference type="CDD" id="cd06170">
    <property type="entry name" value="LuxR_C_like"/>
    <property type="match status" value="1"/>
</dbReference>
<dbReference type="Pfam" id="PF00196">
    <property type="entry name" value="GerE"/>
    <property type="match status" value="1"/>
</dbReference>
<dbReference type="InterPro" id="IPR036388">
    <property type="entry name" value="WH-like_DNA-bd_sf"/>
</dbReference>
<dbReference type="GO" id="GO:0006355">
    <property type="term" value="P:regulation of DNA-templated transcription"/>
    <property type="evidence" value="ECO:0007669"/>
    <property type="project" value="InterPro"/>
</dbReference>
<dbReference type="AlphaFoldDB" id="A0A127A2I0"/>
<dbReference type="KEGG" id="satk:SA2016_2848"/>
<dbReference type="Proteomes" id="UP000070134">
    <property type="component" value="Chromosome"/>
</dbReference>
<dbReference type="GO" id="GO:0005737">
    <property type="term" value="C:cytoplasm"/>
    <property type="evidence" value="ECO:0007669"/>
    <property type="project" value="TreeGrafter"/>
</dbReference>
<evidence type="ECO:0000256" key="1">
    <source>
        <dbReference type="ARBA" id="ARBA00022741"/>
    </source>
</evidence>
<dbReference type="GO" id="GO:0005524">
    <property type="term" value="F:ATP binding"/>
    <property type="evidence" value="ECO:0007669"/>
    <property type="project" value="UniProtKB-KW"/>
</dbReference>
<dbReference type="PANTHER" id="PTHR16305">
    <property type="entry name" value="TESTICULAR SOLUBLE ADENYLYL CYCLASE"/>
    <property type="match status" value="1"/>
</dbReference>
<evidence type="ECO:0000313" key="5">
    <source>
        <dbReference type="Proteomes" id="UP000070134"/>
    </source>
</evidence>
<evidence type="ECO:0000313" key="4">
    <source>
        <dbReference type="EMBL" id="AMM33513.1"/>
    </source>
</evidence>
<name>A0A127A2I0_9MICC</name>
<organism evidence="4 5">
    <name type="scientific">Sinomonas atrocyanea</name>
    <dbReference type="NCBI Taxonomy" id="37927"/>
    <lineage>
        <taxon>Bacteria</taxon>
        <taxon>Bacillati</taxon>
        <taxon>Actinomycetota</taxon>
        <taxon>Actinomycetes</taxon>
        <taxon>Micrococcales</taxon>
        <taxon>Micrococcaceae</taxon>
        <taxon>Sinomonas</taxon>
    </lineage>
</organism>
<dbReference type="GO" id="GO:0004016">
    <property type="term" value="F:adenylate cyclase activity"/>
    <property type="evidence" value="ECO:0007669"/>
    <property type="project" value="TreeGrafter"/>
</dbReference>
<dbReference type="PROSITE" id="PS50043">
    <property type="entry name" value="HTH_LUXR_2"/>
    <property type="match status" value="1"/>
</dbReference>
<protein>
    <recommendedName>
        <fullName evidence="3">HTH luxR-type domain-containing protein</fullName>
    </recommendedName>
</protein>
<dbReference type="SUPFAM" id="SSF46894">
    <property type="entry name" value="C-terminal effector domain of the bipartite response regulators"/>
    <property type="match status" value="1"/>
</dbReference>
<dbReference type="GO" id="GO:0003677">
    <property type="term" value="F:DNA binding"/>
    <property type="evidence" value="ECO:0007669"/>
    <property type="project" value="InterPro"/>
</dbReference>
<dbReference type="PRINTS" id="PR00038">
    <property type="entry name" value="HTHLUXR"/>
</dbReference>
<feature type="domain" description="HTH luxR-type" evidence="3">
    <location>
        <begin position="768"/>
        <end position="833"/>
    </location>
</feature>
<sequence>MPLPDDSSLGPWLALLRPLLPTPPRASPPRVEVPPDLRAEALLRVVERVGGPGLVLVLEDLHWADPETVSVVEYLAGNLRGQRLLLVLTMRDSPASAALELAGRLRGSADVVSLALERLSGDECAEMVRACRPDADPETTTRVQETSEGIPLLVEDLLASPGVPAGFAATVEGRLAELARTEREVVEAAAVLGRHFDWDLLPAMTCQPEAAVVRALEAAVGSMLMTVEGQSMAFRHALTREAVLDRVIPPRQRELARAALAALDRAERPRQGRRELATELALRAGDRHRAGRLLAESGRESLAWGALSTAAAALQRAAELLDGSAAGTRAELDLVESLALAGRVDEAARAGGRLLARLSTDPQASHLRVEAHLRLAQAGVASSRWQMARYHLDLAARDPGGLEAVLDHGAWAAVLEADLAMSSGDYGAATALAERALATDGVAPAIRCHAYEILGRARRSADLPAAREAFEAALLTAEAADLPLWRLRALHELGTIDLFDHAGVDLLLQARRAAADMGAVSTAAVLDLQLSAAFTCRWDLDSCDRHASSAISIAEPLGLAQVRAKALAMLAGSASMRADVASTERYAALTRAAAPQDAMLEGFGWSARGMALLLSGKDREALGPWGHGIMILARLPHAEPASMRALWPLVLAACGDRRAQEAIQEARRLDVVSFGLNRALVGYAEAVLAGGRGEAHRAQELAAAADREWTNCEGWADLARLLAAPTARAGGWGDPVQWLRGAPERFGARGLDGMSRRCGELLEAFEPNPWADVGVTPREADVFRLISLGLPNRDIASQLRLSPRTVEKHVESLLRKAGARSRTELVARLASGQPPSTPTT</sequence>
<keyword evidence="5" id="KW-1185">Reference proteome</keyword>
<evidence type="ECO:0000259" key="3">
    <source>
        <dbReference type="PROSITE" id="PS50043"/>
    </source>
</evidence>
<proteinExistence type="predicted"/>
<dbReference type="PANTHER" id="PTHR16305:SF28">
    <property type="entry name" value="GUANYLATE CYCLASE DOMAIN-CONTAINING PROTEIN"/>
    <property type="match status" value="1"/>
</dbReference>
<keyword evidence="2" id="KW-0067">ATP-binding</keyword>
<dbReference type="EMBL" id="CP014518">
    <property type="protein sequence ID" value="AMM33513.1"/>
    <property type="molecule type" value="Genomic_DNA"/>
</dbReference>
<dbReference type="InterPro" id="IPR016032">
    <property type="entry name" value="Sig_transdc_resp-reg_C-effctor"/>
</dbReference>
<dbReference type="PATRIC" id="fig|37927.3.peg.2924"/>
<dbReference type="PROSITE" id="PS00622">
    <property type="entry name" value="HTH_LUXR_1"/>
    <property type="match status" value="1"/>
</dbReference>
<gene>
    <name evidence="4" type="ORF">SA2016_2848</name>
</gene>
<dbReference type="InterPro" id="IPR000792">
    <property type="entry name" value="Tscrpt_reg_LuxR_C"/>
</dbReference>
<evidence type="ECO:0000256" key="2">
    <source>
        <dbReference type="ARBA" id="ARBA00022840"/>
    </source>
</evidence>
<reference evidence="4 5" key="1">
    <citation type="submission" date="2016-02" db="EMBL/GenBank/DDBJ databases">
        <title>Complete genome of Sinomonas atrocyanea KCTC 3377.</title>
        <authorList>
            <person name="Kim K.M."/>
        </authorList>
    </citation>
    <scope>NUCLEOTIDE SEQUENCE [LARGE SCALE GENOMIC DNA]</scope>
    <source>
        <strain evidence="4 5">KCTC 3377</strain>
    </source>
</reference>
<accession>A0A127A2I0</accession>
<keyword evidence="1" id="KW-0547">Nucleotide-binding</keyword>
<dbReference type="Gene3D" id="1.10.10.10">
    <property type="entry name" value="Winged helix-like DNA-binding domain superfamily/Winged helix DNA-binding domain"/>
    <property type="match status" value="1"/>
</dbReference>
<dbReference type="SMART" id="SM00421">
    <property type="entry name" value="HTH_LUXR"/>
    <property type="match status" value="1"/>
</dbReference>
<dbReference type="STRING" id="37927.SA2016_2848"/>